<dbReference type="Proteomes" id="UP000319848">
    <property type="component" value="Unassembled WGS sequence"/>
</dbReference>
<dbReference type="STRING" id="1341154.FCR2A7T_18420"/>
<accession>V6S5P6</accession>
<dbReference type="RefSeq" id="WP_023570962.1">
    <property type="nucleotide sequence ID" value="NZ_AVBI01000016.1"/>
</dbReference>
<name>V6S5P6_9FLAO</name>
<evidence type="ECO:0000313" key="2">
    <source>
        <dbReference type="EMBL" id="TWI09260.1"/>
    </source>
</evidence>
<evidence type="ECO:0000259" key="1">
    <source>
        <dbReference type="Pfam" id="PF11396"/>
    </source>
</evidence>
<evidence type="ECO:0000313" key="3">
    <source>
        <dbReference type="Proteomes" id="UP000319848"/>
    </source>
</evidence>
<sequence length="141" mass="16520">MNTKIIFTLLLLLTFTITNAQRKKISLSELPENSKAFLAEHFPNTTVKHVSRDPEYGEKGYEVWLHDGTEVEFWKNGEWREVDGHKKPIPTAYIDPKILDYIKTNYPNEKITHVDLGHKYIDVDLTNKIDLDFYQNGNIRK</sequence>
<dbReference type="Pfam" id="PF11396">
    <property type="entry name" value="PepSY_like"/>
    <property type="match status" value="1"/>
</dbReference>
<dbReference type="SUPFAM" id="SSF160574">
    <property type="entry name" value="BT0923-like"/>
    <property type="match status" value="1"/>
</dbReference>
<reference evidence="2 3" key="1">
    <citation type="journal article" date="2015" name="Stand. Genomic Sci.">
        <title>Genomic Encyclopedia of Bacterial and Archaeal Type Strains, Phase III: the genomes of soil and plant-associated and newly described type strains.</title>
        <authorList>
            <person name="Whitman W.B."/>
            <person name="Woyke T."/>
            <person name="Klenk H.P."/>
            <person name="Zhou Y."/>
            <person name="Lilburn T.G."/>
            <person name="Beck B.J."/>
            <person name="De Vos P."/>
            <person name="Vandamme P."/>
            <person name="Eisen J.A."/>
            <person name="Garrity G."/>
            <person name="Hugenholtz P."/>
            <person name="Kyrpides N.C."/>
        </authorList>
    </citation>
    <scope>NUCLEOTIDE SEQUENCE [LARGE SCALE GENOMIC DNA]</scope>
    <source>
        <strain evidence="2 3">CGMCC 1.7270</strain>
    </source>
</reference>
<comment type="caution">
    <text evidence="2">The sequence shown here is derived from an EMBL/GenBank/DDBJ whole genome shotgun (WGS) entry which is preliminary data.</text>
</comment>
<dbReference type="InterPro" id="IPR021533">
    <property type="entry name" value="PepSY-like"/>
</dbReference>
<organism evidence="2 3">
    <name type="scientific">Flavobacterium cauense R2A-7</name>
    <dbReference type="NCBI Taxonomy" id="1341154"/>
    <lineage>
        <taxon>Bacteria</taxon>
        <taxon>Pseudomonadati</taxon>
        <taxon>Bacteroidota</taxon>
        <taxon>Flavobacteriia</taxon>
        <taxon>Flavobacteriales</taxon>
        <taxon>Flavobacteriaceae</taxon>
        <taxon>Flavobacterium</taxon>
    </lineage>
</organism>
<protein>
    <submittedName>
        <fullName evidence="2">Putative PepSY-like beta-lactamase-inhibitor</fullName>
    </submittedName>
</protein>
<proteinExistence type="predicted"/>
<dbReference type="EMBL" id="VLKQ01000013">
    <property type="protein sequence ID" value="TWI09260.1"/>
    <property type="molecule type" value="Genomic_DNA"/>
</dbReference>
<dbReference type="AlphaFoldDB" id="V6S5P6"/>
<keyword evidence="3" id="KW-1185">Reference proteome</keyword>
<gene>
    <name evidence="2" type="ORF">IP98_02616</name>
</gene>
<dbReference type="OrthoDB" id="710080at2"/>
<dbReference type="Gene3D" id="3.40.1420.30">
    <property type="match status" value="1"/>
</dbReference>
<feature type="domain" description="Putative beta-lactamase-inhibitor-like PepSY-like" evidence="1">
    <location>
        <begin position="60"/>
        <end position="140"/>
    </location>
</feature>